<dbReference type="PANTHER" id="PTHR30204">
    <property type="entry name" value="REDOX-CYCLING DRUG-SENSING TRANSCRIPTIONAL ACTIVATOR SOXR"/>
    <property type="match status" value="1"/>
</dbReference>
<dbReference type="SMART" id="SM00422">
    <property type="entry name" value="HTH_MERR"/>
    <property type="match status" value="1"/>
</dbReference>
<dbReference type="RefSeq" id="WP_312865518.1">
    <property type="nucleotide sequence ID" value="NZ_BAABAI010000027.1"/>
</dbReference>
<dbReference type="Gene3D" id="1.10.1660.10">
    <property type="match status" value="1"/>
</dbReference>
<protein>
    <submittedName>
        <fullName evidence="3">Excisionase family DNA binding protein</fullName>
    </submittedName>
</protein>
<dbReference type="InterPro" id="IPR047057">
    <property type="entry name" value="MerR_fam"/>
</dbReference>
<dbReference type="PRINTS" id="PR00040">
    <property type="entry name" value="HTHMERR"/>
</dbReference>
<evidence type="ECO:0000313" key="4">
    <source>
        <dbReference type="Proteomes" id="UP000542674"/>
    </source>
</evidence>
<dbReference type="PROSITE" id="PS50937">
    <property type="entry name" value="HTH_MERR_2"/>
    <property type="match status" value="1"/>
</dbReference>
<dbReference type="GO" id="GO:0003677">
    <property type="term" value="F:DNA binding"/>
    <property type="evidence" value="ECO:0007669"/>
    <property type="project" value="UniProtKB-KW"/>
</dbReference>
<dbReference type="InterPro" id="IPR009061">
    <property type="entry name" value="DNA-bd_dom_put_sf"/>
</dbReference>
<feature type="domain" description="HTH merR-type" evidence="2">
    <location>
        <begin position="7"/>
        <end position="75"/>
    </location>
</feature>
<gene>
    <name evidence="3" type="ORF">F4559_001628</name>
</gene>
<dbReference type="Pfam" id="PF13411">
    <property type="entry name" value="MerR_1"/>
    <property type="match status" value="1"/>
</dbReference>
<dbReference type="EMBL" id="JACHJS010000001">
    <property type="protein sequence ID" value="MBB4964269.1"/>
    <property type="molecule type" value="Genomic_DNA"/>
</dbReference>
<reference evidence="3 4" key="1">
    <citation type="submission" date="2020-08" db="EMBL/GenBank/DDBJ databases">
        <title>Sequencing the genomes of 1000 actinobacteria strains.</title>
        <authorList>
            <person name="Klenk H.-P."/>
        </authorList>
    </citation>
    <scope>NUCLEOTIDE SEQUENCE [LARGE SCALE GENOMIC DNA]</scope>
    <source>
        <strain evidence="3 4">DSM 45084</strain>
    </source>
</reference>
<dbReference type="InterPro" id="IPR000551">
    <property type="entry name" value="MerR-type_HTH_dom"/>
</dbReference>
<keyword evidence="1" id="KW-0238">DNA-binding</keyword>
<comment type="caution">
    <text evidence="3">The sequence shown here is derived from an EMBL/GenBank/DDBJ whole genome shotgun (WGS) entry which is preliminary data.</text>
</comment>
<proteinExistence type="predicted"/>
<sequence>MIVTGDTLGIGDLARLTGVPVRTIRFYCDEGVLESVRSVGGHRRFGRDTVERLDLVRRLRRLGLGLPAITSVITGRLGLADAVAAERVAVDEELAALAWRRAALRAVEEATPVDRAARLDLLAAAQDGRAAHGALTAFWHRHLTGPVPGETLSMFLDVTAPPPPADPTAAQVVAYAELVAMVADRSPLYRLLEDARGHFHDILDQAALQEGVGAACLEALPLVAAGVPPGRGPALDAFVAAHAAVRGRRDSRVFRSGLLASMAVDRGPRMRRYWSRVRVVTGGTVTLGETHAWLQDSLASSVGA</sequence>
<accession>A0A7W7T0E0</accession>
<dbReference type="Proteomes" id="UP000542674">
    <property type="component" value="Unassembled WGS sequence"/>
</dbReference>
<organism evidence="3 4">
    <name type="scientific">Saccharothrix violaceirubra</name>
    <dbReference type="NCBI Taxonomy" id="413306"/>
    <lineage>
        <taxon>Bacteria</taxon>
        <taxon>Bacillati</taxon>
        <taxon>Actinomycetota</taxon>
        <taxon>Actinomycetes</taxon>
        <taxon>Pseudonocardiales</taxon>
        <taxon>Pseudonocardiaceae</taxon>
        <taxon>Saccharothrix</taxon>
    </lineage>
</organism>
<dbReference type="AlphaFoldDB" id="A0A7W7T0E0"/>
<name>A0A7W7T0E0_9PSEU</name>
<dbReference type="SUPFAM" id="SSF46955">
    <property type="entry name" value="Putative DNA-binding domain"/>
    <property type="match status" value="1"/>
</dbReference>
<dbReference type="PANTHER" id="PTHR30204:SF93">
    <property type="entry name" value="HTH MERR-TYPE DOMAIN-CONTAINING PROTEIN"/>
    <property type="match status" value="1"/>
</dbReference>
<dbReference type="GO" id="GO:0003700">
    <property type="term" value="F:DNA-binding transcription factor activity"/>
    <property type="evidence" value="ECO:0007669"/>
    <property type="project" value="InterPro"/>
</dbReference>
<dbReference type="CDD" id="cd00592">
    <property type="entry name" value="HTH_MerR-like"/>
    <property type="match status" value="1"/>
</dbReference>
<keyword evidence="4" id="KW-1185">Reference proteome</keyword>
<evidence type="ECO:0000313" key="3">
    <source>
        <dbReference type="EMBL" id="MBB4964269.1"/>
    </source>
</evidence>
<evidence type="ECO:0000259" key="2">
    <source>
        <dbReference type="PROSITE" id="PS50937"/>
    </source>
</evidence>
<evidence type="ECO:0000256" key="1">
    <source>
        <dbReference type="ARBA" id="ARBA00023125"/>
    </source>
</evidence>